<name>A0A1H8QN13_9GAMM</name>
<proteinExistence type="predicted"/>
<dbReference type="EMBL" id="FOEG01000001">
    <property type="protein sequence ID" value="SEO55436.1"/>
    <property type="molecule type" value="Genomic_DNA"/>
</dbReference>
<protein>
    <submittedName>
        <fullName evidence="2">CRISPR-associated protein, Cas5e family</fullName>
    </submittedName>
</protein>
<dbReference type="GO" id="GO:0043571">
    <property type="term" value="P:maintenance of CRISPR repeat elements"/>
    <property type="evidence" value="ECO:0007669"/>
    <property type="project" value="InterPro"/>
</dbReference>
<dbReference type="NCBIfam" id="TIGR02593">
    <property type="entry name" value="CRISPR_cas5"/>
    <property type="match status" value="1"/>
</dbReference>
<reference evidence="2 3" key="1">
    <citation type="submission" date="2016-10" db="EMBL/GenBank/DDBJ databases">
        <authorList>
            <person name="de Groot N.N."/>
        </authorList>
    </citation>
    <scope>NUCLEOTIDE SEQUENCE [LARGE SCALE GENOMIC DNA]</scope>
    <source>
        <strain evidence="2 3">CGMCC 1.6291</strain>
    </source>
</reference>
<dbReference type="GO" id="GO:0003723">
    <property type="term" value="F:RNA binding"/>
    <property type="evidence" value="ECO:0007669"/>
    <property type="project" value="InterPro"/>
</dbReference>
<keyword evidence="3" id="KW-1185">Reference proteome</keyword>
<organism evidence="2 3">
    <name type="scientific">Aquisalimonas asiatica</name>
    <dbReference type="NCBI Taxonomy" id="406100"/>
    <lineage>
        <taxon>Bacteria</taxon>
        <taxon>Pseudomonadati</taxon>
        <taxon>Pseudomonadota</taxon>
        <taxon>Gammaproteobacteria</taxon>
        <taxon>Chromatiales</taxon>
        <taxon>Ectothiorhodospiraceae</taxon>
        <taxon>Aquisalimonas</taxon>
    </lineage>
</organism>
<dbReference type="InterPro" id="IPR021124">
    <property type="entry name" value="CRISPR-assoc_prot_Cas5"/>
</dbReference>
<evidence type="ECO:0000256" key="1">
    <source>
        <dbReference type="ARBA" id="ARBA00023118"/>
    </source>
</evidence>
<gene>
    <name evidence="2" type="ORF">SAMN04488052_101668</name>
</gene>
<sequence length="244" mass="27157">MPSLILRFDAPLMSFGGVLVDHHNPTERFPSQSQMTGLLANAMGWEHGDVEALEALQSRVIFAARWDVPPEPLVDYHTVDLGQSHLVRPGWTTHGVPEHRAGGDAARKGTHQRYRHYWANGVLTLALTVSADAEPELDTVGAALRRPVRPLFLGRKTCLPSAPVFRGRRDTDDVLEALSSYPADPRAPGSQDGMEACWPADLERSKEAEMWTWGSSDQRDWRNQIHTGHRFVTEGRLRGVPPCT</sequence>
<dbReference type="CDD" id="cd09756">
    <property type="entry name" value="Cas5_I-E"/>
    <property type="match status" value="1"/>
</dbReference>
<dbReference type="Proteomes" id="UP000199657">
    <property type="component" value="Unassembled WGS sequence"/>
</dbReference>
<evidence type="ECO:0000313" key="3">
    <source>
        <dbReference type="Proteomes" id="UP000199657"/>
    </source>
</evidence>
<dbReference type="AlphaFoldDB" id="A0A1H8QN13"/>
<dbReference type="Gene3D" id="3.30.70.2660">
    <property type="match status" value="1"/>
</dbReference>
<dbReference type="NCBIfam" id="TIGR01868">
    <property type="entry name" value="casD_Cas5e"/>
    <property type="match status" value="1"/>
</dbReference>
<dbReference type="GO" id="GO:0051607">
    <property type="term" value="P:defense response to virus"/>
    <property type="evidence" value="ECO:0007669"/>
    <property type="project" value="UniProtKB-KW"/>
</dbReference>
<dbReference type="OrthoDB" id="5704083at2"/>
<dbReference type="Pfam" id="PF09704">
    <property type="entry name" value="Cas_Cas5d"/>
    <property type="match status" value="1"/>
</dbReference>
<dbReference type="STRING" id="406100.SAMN04488052_101668"/>
<accession>A0A1H8QN13</accession>
<dbReference type="InterPro" id="IPR010147">
    <property type="entry name" value="CRISPR-assoc_prot_CasD"/>
</dbReference>
<evidence type="ECO:0000313" key="2">
    <source>
        <dbReference type="EMBL" id="SEO55436.1"/>
    </source>
</evidence>
<keyword evidence="1" id="KW-0051">Antiviral defense</keyword>
<dbReference type="RefSeq" id="WP_091639891.1">
    <property type="nucleotide sequence ID" value="NZ_FOEG01000001.1"/>
</dbReference>
<dbReference type="InterPro" id="IPR013422">
    <property type="entry name" value="CRISPR-assoc_prot_Cas5_N"/>
</dbReference>